<gene>
    <name evidence="1" type="ORF">TL16_g03136</name>
</gene>
<proteinExistence type="predicted"/>
<dbReference type="Proteomes" id="UP001162640">
    <property type="component" value="Unassembled WGS sequence"/>
</dbReference>
<name>A0A9W6ZUT8_9STRA</name>
<accession>A0A9W6ZUT8</accession>
<evidence type="ECO:0000313" key="1">
    <source>
        <dbReference type="EMBL" id="GMH60837.1"/>
    </source>
</evidence>
<reference evidence="2" key="1">
    <citation type="journal article" date="2023" name="Commun. Biol.">
        <title>Genome analysis of Parmales, the sister group of diatoms, reveals the evolutionary specialization of diatoms from phago-mixotrophs to photoautotrophs.</title>
        <authorList>
            <person name="Ban H."/>
            <person name="Sato S."/>
            <person name="Yoshikawa S."/>
            <person name="Yamada K."/>
            <person name="Nakamura Y."/>
            <person name="Ichinomiya M."/>
            <person name="Sato N."/>
            <person name="Blanc-Mathieu R."/>
            <person name="Endo H."/>
            <person name="Kuwata A."/>
            <person name="Ogata H."/>
        </authorList>
    </citation>
    <scope>NUCLEOTIDE SEQUENCE [LARGE SCALE GENOMIC DNA]</scope>
</reference>
<comment type="caution">
    <text evidence="1">The sequence shown here is derived from an EMBL/GenBank/DDBJ whole genome shotgun (WGS) entry which is preliminary data.</text>
</comment>
<sequence length="147" mass="16434">MVADSIRFIRLYRDFSRAIRLLPGKKFVKDEARDDLRDAFAKPLPAMFAEQTELYNSGLKQLAFLQIKTGGTPRPTSGSRTIYSKGEKLEIKPTDKVDSSLAGEEKAKYSNWHGGNMDPESVQKHQRLLKRAGFKNNADAIGNGGVF</sequence>
<dbReference type="EMBL" id="BLQM01000081">
    <property type="protein sequence ID" value="GMH60837.1"/>
    <property type="molecule type" value="Genomic_DNA"/>
</dbReference>
<organism evidence="1 2">
    <name type="scientific">Triparma laevis f. inornata</name>
    <dbReference type="NCBI Taxonomy" id="1714386"/>
    <lineage>
        <taxon>Eukaryota</taxon>
        <taxon>Sar</taxon>
        <taxon>Stramenopiles</taxon>
        <taxon>Ochrophyta</taxon>
        <taxon>Bolidophyceae</taxon>
        <taxon>Parmales</taxon>
        <taxon>Triparmaceae</taxon>
        <taxon>Triparma</taxon>
    </lineage>
</organism>
<evidence type="ECO:0000313" key="2">
    <source>
        <dbReference type="Proteomes" id="UP001162640"/>
    </source>
</evidence>
<protein>
    <submittedName>
        <fullName evidence="1">Uncharacterized protein</fullName>
    </submittedName>
</protein>
<dbReference type="AlphaFoldDB" id="A0A9W6ZUT8"/>